<accession>A0A172TN42</accession>
<dbReference type="PIRSF" id="PIRSF018957">
    <property type="entry name" value="UCP018957"/>
    <property type="match status" value="1"/>
</dbReference>
<dbReference type="InterPro" id="IPR014923">
    <property type="entry name" value="DUF1802"/>
</dbReference>
<dbReference type="KEGG" id="pswu:SY83_21755"/>
<dbReference type="Pfam" id="PF08819">
    <property type="entry name" value="DUF1802"/>
    <property type="match status" value="1"/>
</dbReference>
<proteinExistence type="predicted"/>
<protein>
    <recommendedName>
        <fullName evidence="3">DUF1802 domain-containing protein</fullName>
    </recommendedName>
</protein>
<keyword evidence="2" id="KW-1185">Reference proteome</keyword>
<dbReference type="InterPro" id="IPR008307">
    <property type="entry name" value="UCP018957"/>
</dbReference>
<reference evidence="1 2" key="1">
    <citation type="submission" date="2015-01" db="EMBL/GenBank/DDBJ databases">
        <title>Paenibacillus swuensis/DY6/whole genome sequencing.</title>
        <authorList>
            <person name="Kim M.K."/>
            <person name="Srinivasan S."/>
            <person name="Lee J.-J."/>
        </authorList>
    </citation>
    <scope>NUCLEOTIDE SEQUENCE [LARGE SCALE GENOMIC DNA]</scope>
    <source>
        <strain evidence="1 2">DY6</strain>
    </source>
</reference>
<dbReference type="AlphaFoldDB" id="A0A172TN42"/>
<evidence type="ECO:0000313" key="1">
    <source>
        <dbReference type="EMBL" id="ANE48471.1"/>
    </source>
</evidence>
<dbReference type="PATRIC" id="fig|1178515.4.peg.4410"/>
<gene>
    <name evidence="1" type="ORF">SY83_21755</name>
</gene>
<dbReference type="EMBL" id="CP011388">
    <property type="protein sequence ID" value="ANE48471.1"/>
    <property type="molecule type" value="Genomic_DNA"/>
</dbReference>
<dbReference type="STRING" id="1178515.SY83_21755"/>
<evidence type="ECO:0008006" key="3">
    <source>
        <dbReference type="Google" id="ProtNLM"/>
    </source>
</evidence>
<sequence>MFIPESIALKEWAVTTKALQEGAQIIMMRKGGIVEETRHFEVRSHTFYLYPTYEHQKKEWIKESHRLEIDETLVNWDQTGQTVTVSACAKVVESIEITDTEDLIRIADFHIGTDAFAEERLKWKRKQPLHLLVLRVYMLENPVTLPVVPEYLGCKSWVRLEQDRMEAAGPLSPVLNDTEFEKEHLRLKHALAT</sequence>
<organism evidence="1 2">
    <name type="scientific">Paenibacillus swuensis</name>
    <dbReference type="NCBI Taxonomy" id="1178515"/>
    <lineage>
        <taxon>Bacteria</taxon>
        <taxon>Bacillati</taxon>
        <taxon>Bacillota</taxon>
        <taxon>Bacilli</taxon>
        <taxon>Bacillales</taxon>
        <taxon>Paenibacillaceae</taxon>
        <taxon>Paenibacillus</taxon>
    </lineage>
</organism>
<dbReference type="Proteomes" id="UP000076927">
    <property type="component" value="Chromosome"/>
</dbReference>
<dbReference type="OrthoDB" id="9808776at2"/>
<evidence type="ECO:0000313" key="2">
    <source>
        <dbReference type="Proteomes" id="UP000076927"/>
    </source>
</evidence>
<name>A0A172TN42_9BACL</name>